<dbReference type="Pfam" id="PF08263">
    <property type="entry name" value="LRRNT_2"/>
    <property type="match status" value="1"/>
</dbReference>
<evidence type="ECO:0000259" key="13">
    <source>
        <dbReference type="Pfam" id="PF08263"/>
    </source>
</evidence>
<dbReference type="PANTHER" id="PTHR48063">
    <property type="entry name" value="LRR RECEPTOR-LIKE KINASE"/>
    <property type="match status" value="1"/>
</dbReference>
<reference evidence="14 15" key="1">
    <citation type="submission" date="2023-10" db="EMBL/GenBank/DDBJ databases">
        <title>Genome-Wide Identification Analysis in wild type Solanum Pinnatisectum Reveals Some Genes Defensing Phytophthora Infestans.</title>
        <authorList>
            <person name="Sun C."/>
        </authorList>
    </citation>
    <scope>NUCLEOTIDE SEQUENCE [LARGE SCALE GENOMIC DNA]</scope>
    <source>
        <strain evidence="14">LQN</strain>
        <tissue evidence="14">Leaf</tissue>
    </source>
</reference>
<dbReference type="InterPro" id="IPR001611">
    <property type="entry name" value="Leu-rich_rpt"/>
</dbReference>
<feature type="signal peptide" evidence="12">
    <location>
        <begin position="1"/>
        <end position="20"/>
    </location>
</feature>
<keyword evidence="7" id="KW-0677">Repeat</keyword>
<accession>A0AAV9L9Z1</accession>
<keyword evidence="6 12" id="KW-0732">Signal</keyword>
<keyword evidence="9 11" id="KW-0472">Membrane</keyword>
<dbReference type="PRINTS" id="PR00019">
    <property type="entry name" value="LEURICHRPT"/>
</dbReference>
<dbReference type="FunFam" id="3.80.10.10:FF:000213">
    <property type="entry name" value="Tyrosine-sulfated glycopeptide receptor 1"/>
    <property type="match status" value="1"/>
</dbReference>
<evidence type="ECO:0000256" key="3">
    <source>
        <dbReference type="ARBA" id="ARBA00022475"/>
    </source>
</evidence>
<dbReference type="InterPro" id="IPR013210">
    <property type="entry name" value="LRR_N_plant-typ"/>
</dbReference>
<evidence type="ECO:0000256" key="7">
    <source>
        <dbReference type="ARBA" id="ARBA00022737"/>
    </source>
</evidence>
<keyword evidence="10" id="KW-0325">Glycoprotein</keyword>
<dbReference type="AlphaFoldDB" id="A0AAV9L9Z1"/>
<dbReference type="Pfam" id="PF00560">
    <property type="entry name" value="LRR_1"/>
    <property type="match status" value="10"/>
</dbReference>
<keyword evidence="4" id="KW-0433">Leucine-rich repeat</keyword>
<dbReference type="FunFam" id="3.80.10.10:FF:000095">
    <property type="entry name" value="LRR receptor-like serine/threonine-protein kinase GSO1"/>
    <property type="match status" value="1"/>
</dbReference>
<comment type="subcellular location">
    <subcellularLocation>
        <location evidence="1">Cell membrane</location>
        <topology evidence="1">Single-pass type I membrane protein</topology>
    </subcellularLocation>
</comment>
<feature type="domain" description="Leucine-rich repeat-containing N-terminal plant-type" evidence="13">
    <location>
        <begin position="32"/>
        <end position="70"/>
    </location>
</feature>
<dbReference type="Gene3D" id="3.80.10.10">
    <property type="entry name" value="Ribonuclease Inhibitor"/>
    <property type="match status" value="4"/>
</dbReference>
<comment type="caution">
    <text evidence="14">The sequence shown here is derived from an EMBL/GenBank/DDBJ whole genome shotgun (WGS) entry which is preliminary data.</text>
</comment>
<dbReference type="SMART" id="SM00365">
    <property type="entry name" value="LRR_SD22"/>
    <property type="match status" value="6"/>
</dbReference>
<feature type="chain" id="PRO_5043877646" description="Leucine-rich repeat-containing N-terminal plant-type domain-containing protein" evidence="12">
    <location>
        <begin position="21"/>
        <end position="890"/>
    </location>
</feature>
<evidence type="ECO:0000256" key="8">
    <source>
        <dbReference type="ARBA" id="ARBA00022989"/>
    </source>
</evidence>
<dbReference type="Pfam" id="PF13516">
    <property type="entry name" value="LRR_6"/>
    <property type="match status" value="1"/>
</dbReference>
<dbReference type="Pfam" id="PF13855">
    <property type="entry name" value="LRR_8"/>
    <property type="match status" value="1"/>
</dbReference>
<evidence type="ECO:0000256" key="5">
    <source>
        <dbReference type="ARBA" id="ARBA00022692"/>
    </source>
</evidence>
<dbReference type="InterPro" id="IPR032675">
    <property type="entry name" value="LRR_dom_sf"/>
</dbReference>
<dbReference type="GO" id="GO:0005886">
    <property type="term" value="C:plasma membrane"/>
    <property type="evidence" value="ECO:0007669"/>
    <property type="project" value="UniProtKB-SubCell"/>
</dbReference>
<dbReference type="InterPro" id="IPR046956">
    <property type="entry name" value="RLP23-like"/>
</dbReference>
<keyword evidence="15" id="KW-1185">Reference proteome</keyword>
<feature type="transmembrane region" description="Helical" evidence="11">
    <location>
        <begin position="841"/>
        <end position="864"/>
    </location>
</feature>
<evidence type="ECO:0000256" key="6">
    <source>
        <dbReference type="ARBA" id="ARBA00022729"/>
    </source>
</evidence>
<evidence type="ECO:0000313" key="14">
    <source>
        <dbReference type="EMBL" id="KAK4722541.1"/>
    </source>
</evidence>
<evidence type="ECO:0000256" key="4">
    <source>
        <dbReference type="ARBA" id="ARBA00022614"/>
    </source>
</evidence>
<dbReference type="EMBL" id="JAWPEI010000007">
    <property type="protein sequence ID" value="KAK4722541.1"/>
    <property type="molecule type" value="Genomic_DNA"/>
</dbReference>
<name>A0AAV9L9Z1_9SOLN</name>
<evidence type="ECO:0000256" key="9">
    <source>
        <dbReference type="ARBA" id="ARBA00023136"/>
    </source>
</evidence>
<dbReference type="PANTHER" id="PTHR48063:SF98">
    <property type="entry name" value="LRR RECEPTOR-LIKE SERINE_THREONINE-PROTEIN KINASE FLS2"/>
    <property type="match status" value="1"/>
</dbReference>
<evidence type="ECO:0000256" key="1">
    <source>
        <dbReference type="ARBA" id="ARBA00004251"/>
    </source>
</evidence>
<gene>
    <name evidence="14" type="ORF">R3W88_012774</name>
</gene>
<keyword evidence="3" id="KW-1003">Cell membrane</keyword>
<evidence type="ECO:0000256" key="10">
    <source>
        <dbReference type="ARBA" id="ARBA00023180"/>
    </source>
</evidence>
<evidence type="ECO:0000313" key="15">
    <source>
        <dbReference type="Proteomes" id="UP001311915"/>
    </source>
</evidence>
<evidence type="ECO:0000256" key="11">
    <source>
        <dbReference type="SAM" id="Phobius"/>
    </source>
</evidence>
<comment type="similarity">
    <text evidence="2">Belongs to the RLP family.</text>
</comment>
<organism evidence="14 15">
    <name type="scientific">Solanum pinnatisectum</name>
    <name type="common">tansyleaf nightshade</name>
    <dbReference type="NCBI Taxonomy" id="50273"/>
    <lineage>
        <taxon>Eukaryota</taxon>
        <taxon>Viridiplantae</taxon>
        <taxon>Streptophyta</taxon>
        <taxon>Embryophyta</taxon>
        <taxon>Tracheophyta</taxon>
        <taxon>Spermatophyta</taxon>
        <taxon>Magnoliopsida</taxon>
        <taxon>eudicotyledons</taxon>
        <taxon>Gunneridae</taxon>
        <taxon>Pentapetalae</taxon>
        <taxon>asterids</taxon>
        <taxon>lamiids</taxon>
        <taxon>Solanales</taxon>
        <taxon>Solanaceae</taxon>
        <taxon>Solanoideae</taxon>
        <taxon>Solaneae</taxon>
        <taxon>Solanum</taxon>
    </lineage>
</organism>
<keyword evidence="5 11" id="KW-0812">Transmembrane</keyword>
<evidence type="ECO:0000256" key="12">
    <source>
        <dbReference type="SAM" id="SignalP"/>
    </source>
</evidence>
<proteinExistence type="inferred from homology"/>
<dbReference type="SMART" id="SM00369">
    <property type="entry name" value="LRR_TYP"/>
    <property type="match status" value="15"/>
</dbReference>
<dbReference type="Proteomes" id="UP001311915">
    <property type="component" value="Unassembled WGS sequence"/>
</dbReference>
<dbReference type="InterPro" id="IPR003591">
    <property type="entry name" value="Leu-rich_rpt_typical-subtyp"/>
</dbReference>
<evidence type="ECO:0000256" key="2">
    <source>
        <dbReference type="ARBA" id="ARBA00009592"/>
    </source>
</evidence>
<dbReference type="SUPFAM" id="SSF52058">
    <property type="entry name" value="L domain-like"/>
    <property type="match status" value="3"/>
</dbReference>
<sequence length="890" mass="99578">MAGVFCPMLLLLWTCWILMCLNFMDCGGKLVEEEKRALLELRDSLNYPNGSTLINEWVEENYCAWAGIVCIRDLNNDAHVLDIILTSKRELGLGIWYPDANLLTRFTHLQSLYIYGNAIGNWIMPEALCKLCNLRELDLSFNPLNGDALPHFQVCSLASLEQLYLSGIYPSFPLPLLRALCGLKDMRKLDLSHNNLTDDSMPHCLFDDLSYLESLDLSGNNLKNSHHILSALCRLRNLKRLDLSDNFLDDGSIPTCLFENHSVLESLDISHNNIRGSPGFFSGICKLRNLQVLNLQDNLIQGGLDPCVGGMTFLVSLDLSFNHFEGTISSSIFSNLTLLETLRLSNNRFDGLLLFASFANLSNLEAIDLTNNEFEVDTETPSWVPSFQLVSLDLRNTRLNQNYGHVIPTFISKQHKLKTLSLSYNALQGSVPSWLLYNSTLLMLSLRSNRLYGGIPASSQFQASNLLMLDVSDNCLGSTLPPNVLESFPNLFYLNLSNNALEGTLPSFDNMLELEVLDLSHNFLLGKLPPALRQNHTSLAHLVLSNNNFHGEVMPRFSNMSNLGYLHLQNDGFIGVLPAAMFNLPVLKVMDISGNNLSGNVPDYFPLFPHLAILILARNQFHGIIPVSLCQMQKLHILDMSANLLSGVLPSCLGNITAWMKEPQVLLPAFMWLSPSYTNYRVKVPLTTKGNALSYEGIPLSQMTILDLSMNHFTSEIPSQLGQLVALRSLNLSHNVLSGHIPESFMNLKKLESLDLSSNHLIGKIPPRMTQLDSLSTLNLAFNHLSGRIPFENKFVTFEASSYRGNKELCGPPLENDCVFSSPPQQHEEEDEKQGIGESDFFFFSCIAVACVLGFWSVIAPLLLSRNWRTTYYAKVDSCIELCKEKLHLS</sequence>
<keyword evidence="8 11" id="KW-1133">Transmembrane helix</keyword>
<dbReference type="GO" id="GO:0050832">
    <property type="term" value="P:defense response to fungus"/>
    <property type="evidence" value="ECO:0007669"/>
    <property type="project" value="UniProtKB-ARBA"/>
</dbReference>
<protein>
    <recommendedName>
        <fullName evidence="13">Leucine-rich repeat-containing N-terminal plant-type domain-containing protein</fullName>
    </recommendedName>
</protein>